<name>A0A395HQ62_ASPHC</name>
<accession>A0A395HQ62</accession>
<dbReference type="Proteomes" id="UP000248961">
    <property type="component" value="Unassembled WGS sequence"/>
</dbReference>
<reference evidence="1 2" key="1">
    <citation type="submission" date="2018-02" db="EMBL/GenBank/DDBJ databases">
        <title>The genomes of Aspergillus section Nigri reveals drivers in fungal speciation.</title>
        <authorList>
            <consortium name="DOE Joint Genome Institute"/>
            <person name="Vesth T.C."/>
            <person name="Nybo J."/>
            <person name="Theobald S."/>
            <person name="Brandl J."/>
            <person name="Frisvad J.C."/>
            <person name="Nielsen K.F."/>
            <person name="Lyhne E.K."/>
            <person name="Kogle M.E."/>
            <person name="Kuo A."/>
            <person name="Riley R."/>
            <person name="Clum A."/>
            <person name="Nolan M."/>
            <person name="Lipzen A."/>
            <person name="Salamov A."/>
            <person name="Henrissat B."/>
            <person name="Wiebenga A."/>
            <person name="De vries R.P."/>
            <person name="Grigoriev I.V."/>
            <person name="Mortensen U.H."/>
            <person name="Andersen M.R."/>
            <person name="Baker S.E."/>
        </authorList>
    </citation>
    <scope>NUCLEOTIDE SEQUENCE [LARGE SCALE GENOMIC DNA]</scope>
    <source>
        <strain evidence="1 2">CBS 101889</strain>
    </source>
</reference>
<dbReference type="RefSeq" id="XP_025549235.1">
    <property type="nucleotide sequence ID" value="XM_025690146.1"/>
</dbReference>
<dbReference type="GeneID" id="37194435"/>
<protein>
    <submittedName>
        <fullName evidence="1">Uncharacterized protein</fullName>
    </submittedName>
</protein>
<gene>
    <name evidence="1" type="ORF">BO97DRAFT_147930</name>
</gene>
<evidence type="ECO:0000313" key="2">
    <source>
        <dbReference type="Proteomes" id="UP000248961"/>
    </source>
</evidence>
<dbReference type="EMBL" id="KZ824298">
    <property type="protein sequence ID" value="RAL10081.1"/>
    <property type="molecule type" value="Genomic_DNA"/>
</dbReference>
<dbReference type="VEuPathDB" id="FungiDB:BO97DRAFT_147930"/>
<dbReference type="AlphaFoldDB" id="A0A395HQ62"/>
<organism evidence="1 2">
    <name type="scientific">Aspergillus homomorphus (strain CBS 101889)</name>
    <dbReference type="NCBI Taxonomy" id="1450537"/>
    <lineage>
        <taxon>Eukaryota</taxon>
        <taxon>Fungi</taxon>
        <taxon>Dikarya</taxon>
        <taxon>Ascomycota</taxon>
        <taxon>Pezizomycotina</taxon>
        <taxon>Eurotiomycetes</taxon>
        <taxon>Eurotiomycetidae</taxon>
        <taxon>Eurotiales</taxon>
        <taxon>Aspergillaceae</taxon>
        <taxon>Aspergillus</taxon>
        <taxon>Aspergillus subgen. Circumdati</taxon>
    </lineage>
</organism>
<evidence type="ECO:0000313" key="1">
    <source>
        <dbReference type="EMBL" id="RAL10081.1"/>
    </source>
</evidence>
<sequence length="168" mass="18407">MTKQPTDFGLDIDSVPWTTIGSTSHFLLNTVYLRGLFSDNTVRPCSRATLKVLIPQSFLEIGTNALLAVFILGSSTYQGHGRSAGMENSSVMPEATVPIVNSPRPVILPECHHVHVCTVHHQLYLLSVTRPAPYTTLMHILPLENMANDLSNHVGGSMTLDKQNAIFL</sequence>
<keyword evidence="2" id="KW-1185">Reference proteome</keyword>
<proteinExistence type="predicted"/>